<evidence type="ECO:0000256" key="8">
    <source>
        <dbReference type="ARBA" id="ARBA00022723"/>
    </source>
</evidence>
<dbReference type="CDD" id="cd04277">
    <property type="entry name" value="ZnMc_serralysin_like"/>
    <property type="match status" value="1"/>
</dbReference>
<keyword evidence="13" id="KW-0472">Membrane</keyword>
<keyword evidence="10" id="KW-0378">Hydrolase</keyword>
<feature type="region of interest" description="Disordered" evidence="14">
    <location>
        <begin position="488"/>
        <end position="608"/>
    </location>
</feature>
<feature type="compositionally biased region" description="Acidic residues" evidence="14">
    <location>
        <begin position="518"/>
        <end position="528"/>
    </location>
</feature>
<evidence type="ECO:0000256" key="14">
    <source>
        <dbReference type="SAM" id="MobiDB-lite"/>
    </source>
</evidence>
<keyword evidence="11" id="KW-0862">Zinc</keyword>
<dbReference type="InterPro" id="IPR001818">
    <property type="entry name" value="Pept_M10_metallopeptidase"/>
</dbReference>
<evidence type="ECO:0000256" key="2">
    <source>
        <dbReference type="ARBA" id="ARBA00004370"/>
    </source>
</evidence>
<dbReference type="InterPro" id="IPR011049">
    <property type="entry name" value="Serralysin-like_metalloprot_C"/>
</dbReference>
<evidence type="ECO:0000256" key="12">
    <source>
        <dbReference type="ARBA" id="ARBA00023026"/>
    </source>
</evidence>
<feature type="compositionally biased region" description="Low complexity" evidence="14">
    <location>
        <begin position="508"/>
        <end position="517"/>
    </location>
</feature>
<keyword evidence="6" id="KW-0800">Toxin</keyword>
<dbReference type="InterPro" id="IPR001343">
    <property type="entry name" value="Hemolysn_Ca-bd"/>
</dbReference>
<dbReference type="Pfam" id="PF00353">
    <property type="entry name" value="HemolysinCabind"/>
    <property type="match status" value="5"/>
</dbReference>
<dbReference type="InterPro" id="IPR024079">
    <property type="entry name" value="MetalloPept_cat_dom_sf"/>
</dbReference>
<comment type="subcellular location">
    <subcellularLocation>
        <location evidence="2">Membrane</location>
    </subcellularLocation>
    <subcellularLocation>
        <location evidence="3">Secreted</location>
    </subcellularLocation>
</comment>
<feature type="domain" description="Peptidase metallopeptidase" evidence="15">
    <location>
        <begin position="73"/>
        <end position="260"/>
    </location>
</feature>
<dbReference type="Pfam" id="PF08548">
    <property type="entry name" value="Peptidase_M10_C"/>
    <property type="match status" value="2"/>
</dbReference>
<dbReference type="SMART" id="SM00235">
    <property type="entry name" value="ZnMc"/>
    <property type="match status" value="1"/>
</dbReference>
<evidence type="ECO:0000256" key="4">
    <source>
        <dbReference type="ARBA" id="ARBA00009490"/>
    </source>
</evidence>
<dbReference type="PANTHER" id="PTHR38340:SF1">
    <property type="entry name" value="S-LAYER PROTEIN"/>
    <property type="match status" value="1"/>
</dbReference>
<evidence type="ECO:0000259" key="15">
    <source>
        <dbReference type="SMART" id="SM00235"/>
    </source>
</evidence>
<dbReference type="InterPro" id="IPR013858">
    <property type="entry name" value="Peptidase_M10B_C"/>
</dbReference>
<keyword evidence="12" id="KW-0843">Virulence</keyword>
<evidence type="ECO:0000256" key="13">
    <source>
        <dbReference type="ARBA" id="ARBA00023136"/>
    </source>
</evidence>
<dbReference type="Gene3D" id="3.40.390.10">
    <property type="entry name" value="Collagenase (Catalytic Domain)"/>
    <property type="match status" value="1"/>
</dbReference>
<protein>
    <submittedName>
        <fullName evidence="16">M10 family metallopeptidase C-terminal domain-containing protein</fullName>
    </submittedName>
</protein>
<sequence length="698" mass="72976">MERINGPERETDWPRRFEDDYPVRIAASADPNAGGAAAGKPIWEVGTIEDNLVRSGFNWSVNNNGELDDNELSFGFWENYDQLASSYYVNAEGTIAFDEAYYQEYFSVFTPAQVGMATKAIALWDDLISVKFVEKSADEADLNFGNTYTGGAQAYAYLPFGTVNDDFYQQYGFESVQGLGGDVWIDGFVASNFSPVGDSWYSQTTMIHEIGHALGLSHPGDYNATDDNDGDGVPDPITYANDAYFFQDSAQYSIMSYFDAYETGAQHIDWNLLSFGYGSTPAVHDVAAIQALYGADMTTRTGDTTYGFNSNAGRSAFDFSANRVPIVTIWDAGGTDTLDLSGYNSDSTIDLNPGAFSSAGGIEQFKTLAEVNAARLAAGLPARTQEQFDFYEALKTDLGLTDGLFRDNIAIAYGAVIENAKGGGGDDLLIANAVANLLDGGDGLDVVSYRSADAGISASLGNNGAGQGLTGAAAGDRYTNVEGLEGSDFADRLSGGNGSDTLRGLGGNDQLDGGNSDDTLDGGDDDDRLDGGNGNDTLLGGAGVDTLSGGNGNDTLDGGDGNDRIEGGNGNDTMRGGAGDDVLEGGNGDDTLLGGDGADRLEGGNGNDVLTGGAGNDTLAGGNGNDRFIFAADGSTDTILDFRSGQDKIDLSALGIDGGDIKLQNGKLFADTDNDGAFDDFTLNVQGDAVKPADVLFG</sequence>
<dbReference type="Pfam" id="PF00413">
    <property type="entry name" value="Peptidase_M10"/>
    <property type="match status" value="1"/>
</dbReference>
<dbReference type="InterPro" id="IPR006026">
    <property type="entry name" value="Peptidase_Metallo"/>
</dbReference>
<evidence type="ECO:0000313" key="16">
    <source>
        <dbReference type="EMBL" id="MFC3713763.1"/>
    </source>
</evidence>
<dbReference type="Proteomes" id="UP001595615">
    <property type="component" value="Unassembled WGS sequence"/>
</dbReference>
<keyword evidence="8" id="KW-0479">Metal-binding</keyword>
<dbReference type="SUPFAM" id="SSF55486">
    <property type="entry name" value="Metalloproteases ('zincins'), catalytic domain"/>
    <property type="match status" value="1"/>
</dbReference>
<dbReference type="InterPro" id="IPR034033">
    <property type="entry name" value="Serralysin-like"/>
</dbReference>
<dbReference type="InterPro" id="IPR018511">
    <property type="entry name" value="Hemolysin-typ_Ca-bd_CS"/>
</dbReference>
<keyword evidence="7" id="KW-0645">Protease</keyword>
<keyword evidence="9" id="KW-0677">Repeat</keyword>
<evidence type="ECO:0000256" key="7">
    <source>
        <dbReference type="ARBA" id="ARBA00022670"/>
    </source>
</evidence>
<dbReference type="InterPro" id="IPR050557">
    <property type="entry name" value="RTX_toxin/Mannuronan_C5-epim"/>
</dbReference>
<gene>
    <name evidence="16" type="ORF">ACFOMD_14395</name>
</gene>
<accession>A0ABV7XDG0</accession>
<evidence type="ECO:0000256" key="1">
    <source>
        <dbReference type="ARBA" id="ARBA00001913"/>
    </source>
</evidence>
<dbReference type="Gene3D" id="2.150.10.10">
    <property type="entry name" value="Serralysin-like metalloprotease, C-terminal"/>
    <property type="match status" value="4"/>
</dbReference>
<comment type="similarity">
    <text evidence="4">Belongs to the peptidase M10B family.</text>
</comment>
<evidence type="ECO:0000256" key="11">
    <source>
        <dbReference type="ARBA" id="ARBA00022833"/>
    </source>
</evidence>
<comment type="cofactor">
    <cofactor evidence="1">
        <name>Ca(2+)</name>
        <dbReference type="ChEBI" id="CHEBI:29108"/>
    </cofactor>
</comment>
<keyword evidence="5" id="KW-0964">Secreted</keyword>
<name>A0ABV7XDG0_9SPHN</name>
<evidence type="ECO:0000256" key="10">
    <source>
        <dbReference type="ARBA" id="ARBA00022801"/>
    </source>
</evidence>
<dbReference type="InterPro" id="IPR003995">
    <property type="entry name" value="RTX_toxin_determinant-A"/>
</dbReference>
<comment type="caution">
    <text evidence="16">The sequence shown here is derived from an EMBL/GenBank/DDBJ whole genome shotgun (WGS) entry which is preliminary data.</text>
</comment>
<dbReference type="EMBL" id="JBHRXV010000011">
    <property type="protein sequence ID" value="MFC3713763.1"/>
    <property type="molecule type" value="Genomic_DNA"/>
</dbReference>
<dbReference type="SUPFAM" id="SSF51120">
    <property type="entry name" value="beta-Roll"/>
    <property type="match status" value="3"/>
</dbReference>
<evidence type="ECO:0000256" key="5">
    <source>
        <dbReference type="ARBA" id="ARBA00022525"/>
    </source>
</evidence>
<keyword evidence="17" id="KW-1185">Reference proteome</keyword>
<evidence type="ECO:0000256" key="6">
    <source>
        <dbReference type="ARBA" id="ARBA00022656"/>
    </source>
</evidence>
<dbReference type="RefSeq" id="WP_380862574.1">
    <property type="nucleotide sequence ID" value="NZ_JBHRXV010000011.1"/>
</dbReference>
<organism evidence="16 17">
    <name type="scientific">Sphingoaurantiacus capsulatus</name>
    <dbReference type="NCBI Taxonomy" id="1771310"/>
    <lineage>
        <taxon>Bacteria</taxon>
        <taxon>Pseudomonadati</taxon>
        <taxon>Pseudomonadota</taxon>
        <taxon>Alphaproteobacteria</taxon>
        <taxon>Sphingomonadales</taxon>
        <taxon>Sphingosinicellaceae</taxon>
        <taxon>Sphingoaurantiacus</taxon>
    </lineage>
</organism>
<evidence type="ECO:0000313" key="17">
    <source>
        <dbReference type="Proteomes" id="UP001595615"/>
    </source>
</evidence>
<dbReference type="PROSITE" id="PS00330">
    <property type="entry name" value="HEMOLYSIN_CALCIUM"/>
    <property type="match status" value="3"/>
</dbReference>
<dbReference type="PRINTS" id="PR01488">
    <property type="entry name" value="RTXTOXINA"/>
</dbReference>
<reference evidence="17" key="1">
    <citation type="journal article" date="2019" name="Int. J. Syst. Evol. Microbiol.">
        <title>The Global Catalogue of Microorganisms (GCM) 10K type strain sequencing project: providing services to taxonomists for standard genome sequencing and annotation.</title>
        <authorList>
            <consortium name="The Broad Institute Genomics Platform"/>
            <consortium name="The Broad Institute Genome Sequencing Center for Infectious Disease"/>
            <person name="Wu L."/>
            <person name="Ma J."/>
        </authorList>
    </citation>
    <scope>NUCLEOTIDE SEQUENCE [LARGE SCALE GENOMIC DNA]</scope>
    <source>
        <strain evidence="17">KCTC 42644</strain>
    </source>
</reference>
<proteinExistence type="inferred from homology"/>
<dbReference type="PRINTS" id="PR00313">
    <property type="entry name" value="CABNDNGRPT"/>
</dbReference>
<dbReference type="PANTHER" id="PTHR38340">
    <property type="entry name" value="S-LAYER PROTEIN"/>
    <property type="match status" value="1"/>
</dbReference>
<evidence type="ECO:0000256" key="3">
    <source>
        <dbReference type="ARBA" id="ARBA00004613"/>
    </source>
</evidence>
<evidence type="ECO:0000256" key="9">
    <source>
        <dbReference type="ARBA" id="ARBA00022737"/>
    </source>
</evidence>